<dbReference type="EMBL" id="DVOJ01000016">
    <property type="protein sequence ID" value="HIV01855.1"/>
    <property type="molecule type" value="Genomic_DNA"/>
</dbReference>
<evidence type="ECO:0000256" key="1">
    <source>
        <dbReference type="ARBA" id="ARBA00004370"/>
    </source>
</evidence>
<dbReference type="SUPFAM" id="SSF53756">
    <property type="entry name" value="UDP-Glycosyltransferase/glycogen phosphorylase"/>
    <property type="match status" value="1"/>
</dbReference>
<dbReference type="AlphaFoldDB" id="A0A9D1SYW3"/>
<sequence>MKFLIFTVTVGAGHNEVARNVAEYLKSQGHEVLVHDLFKHKKFRQWVIAKLGFTAMTKLPTISNYFYDRAKKSDVSIYDSYIKSIKDETLELVNTFKPDVIISSHIAGRLFVKKYESKFTKPVLNYFIVTDYDLTPGLKDYKENEYVIIPNEDFKDELVEKGFAPDHILPFGIPVNAKYYKKLDENEAKEKLGIDIDLNKKIVLVVGGGNGLGNVYKVIKELSKHDDIQIISVAGRNEDLKEEIDALAKKSKAKIYSYGFTKELEYMMTIADYLVGKTGGITATEAITKGVPLIAVGKTPKPEYSNLQYLKKNGMAIEIDDIKTVYDKIKTLDTDAMREKYEKSKKVGVVEKINEKILERR</sequence>
<comment type="similarity">
    <text evidence="2">Belongs to the glycosyltransferase 28 family.</text>
</comment>
<evidence type="ECO:0000259" key="6">
    <source>
        <dbReference type="Pfam" id="PF06925"/>
    </source>
</evidence>
<dbReference type="InterPro" id="IPR007235">
    <property type="entry name" value="Glyco_trans_28_C"/>
</dbReference>
<accession>A0A9D1SYW3</accession>
<proteinExistence type="inferred from homology"/>
<evidence type="ECO:0000256" key="3">
    <source>
        <dbReference type="ARBA" id="ARBA00022676"/>
    </source>
</evidence>
<dbReference type="Pfam" id="PF06925">
    <property type="entry name" value="MGDG_synth"/>
    <property type="match status" value="1"/>
</dbReference>
<dbReference type="GO" id="GO:0016758">
    <property type="term" value="F:hexosyltransferase activity"/>
    <property type="evidence" value="ECO:0007669"/>
    <property type="project" value="InterPro"/>
</dbReference>
<feature type="domain" description="Glycosyl transferase family 28 C-terminal" evidence="5">
    <location>
        <begin position="203"/>
        <end position="347"/>
    </location>
</feature>
<evidence type="ECO:0000313" key="8">
    <source>
        <dbReference type="Proteomes" id="UP000886861"/>
    </source>
</evidence>
<protein>
    <submittedName>
        <fullName evidence="7">UDP-N-acetylglucosamine 2-epimerase</fullName>
    </submittedName>
</protein>
<keyword evidence="4" id="KW-0808">Transferase</keyword>
<dbReference type="GO" id="GO:0009247">
    <property type="term" value="P:glycolipid biosynthetic process"/>
    <property type="evidence" value="ECO:0007669"/>
    <property type="project" value="InterPro"/>
</dbReference>
<name>A0A9D1SYW3_9FIRM</name>
<comment type="subcellular location">
    <subcellularLocation>
        <location evidence="1">Membrane</location>
    </subcellularLocation>
</comment>
<dbReference type="Gene3D" id="3.40.50.2000">
    <property type="entry name" value="Glycogen Phosphorylase B"/>
    <property type="match status" value="2"/>
</dbReference>
<dbReference type="PANTHER" id="PTHR43025:SF3">
    <property type="entry name" value="MONOGALACTOSYLDIACYLGLYCEROL SYNTHASE 1, CHLOROPLASTIC"/>
    <property type="match status" value="1"/>
</dbReference>
<dbReference type="Pfam" id="PF04101">
    <property type="entry name" value="Glyco_tran_28_C"/>
    <property type="match status" value="1"/>
</dbReference>
<reference evidence="7" key="2">
    <citation type="journal article" date="2021" name="PeerJ">
        <title>Extensive microbial diversity within the chicken gut microbiome revealed by metagenomics and culture.</title>
        <authorList>
            <person name="Gilroy R."/>
            <person name="Ravi A."/>
            <person name="Getino M."/>
            <person name="Pursley I."/>
            <person name="Horton D.L."/>
            <person name="Alikhan N.F."/>
            <person name="Baker D."/>
            <person name="Gharbi K."/>
            <person name="Hall N."/>
            <person name="Watson M."/>
            <person name="Adriaenssens E.M."/>
            <person name="Foster-Nyarko E."/>
            <person name="Jarju S."/>
            <person name="Secka A."/>
            <person name="Antonio M."/>
            <person name="Oren A."/>
            <person name="Chaudhuri R.R."/>
            <person name="La Ragione R."/>
            <person name="Hildebrand F."/>
            <person name="Pallen M.J."/>
        </authorList>
    </citation>
    <scope>NUCLEOTIDE SEQUENCE</scope>
    <source>
        <strain evidence="7">CHK186-9395</strain>
    </source>
</reference>
<dbReference type="InterPro" id="IPR050519">
    <property type="entry name" value="Glycosyltransf_28_UgtP"/>
</dbReference>
<evidence type="ECO:0000259" key="5">
    <source>
        <dbReference type="Pfam" id="PF04101"/>
    </source>
</evidence>
<evidence type="ECO:0000256" key="2">
    <source>
        <dbReference type="ARBA" id="ARBA00006962"/>
    </source>
</evidence>
<keyword evidence="3" id="KW-0328">Glycosyltransferase</keyword>
<comment type="caution">
    <text evidence="7">The sequence shown here is derived from an EMBL/GenBank/DDBJ whole genome shotgun (WGS) entry which is preliminary data.</text>
</comment>
<organism evidence="7 8">
    <name type="scientific">Candidatus Caccopulliclostridium gallistercoris</name>
    <dbReference type="NCBI Taxonomy" id="2840719"/>
    <lineage>
        <taxon>Bacteria</taxon>
        <taxon>Bacillati</taxon>
        <taxon>Bacillota</taxon>
        <taxon>Clostridia</taxon>
        <taxon>Candidatus Caccopulliclostridium</taxon>
    </lineage>
</organism>
<dbReference type="GO" id="GO:0016020">
    <property type="term" value="C:membrane"/>
    <property type="evidence" value="ECO:0007669"/>
    <property type="project" value="UniProtKB-SubCell"/>
</dbReference>
<dbReference type="InterPro" id="IPR009695">
    <property type="entry name" value="Diacylglyc_glucosyltr_N"/>
</dbReference>
<dbReference type="Proteomes" id="UP000886861">
    <property type="component" value="Unassembled WGS sequence"/>
</dbReference>
<gene>
    <name evidence="7" type="ORF">IAA62_04825</name>
</gene>
<reference evidence="7" key="1">
    <citation type="submission" date="2020-10" db="EMBL/GenBank/DDBJ databases">
        <authorList>
            <person name="Gilroy R."/>
        </authorList>
    </citation>
    <scope>NUCLEOTIDE SEQUENCE</scope>
    <source>
        <strain evidence="7">CHK186-9395</strain>
    </source>
</reference>
<dbReference type="PANTHER" id="PTHR43025">
    <property type="entry name" value="MONOGALACTOSYLDIACYLGLYCEROL SYNTHASE"/>
    <property type="match status" value="1"/>
</dbReference>
<feature type="domain" description="Diacylglycerol glucosyltransferase N-terminal" evidence="6">
    <location>
        <begin position="14"/>
        <end position="175"/>
    </location>
</feature>
<evidence type="ECO:0000313" key="7">
    <source>
        <dbReference type="EMBL" id="HIV01855.1"/>
    </source>
</evidence>
<evidence type="ECO:0000256" key="4">
    <source>
        <dbReference type="ARBA" id="ARBA00022679"/>
    </source>
</evidence>